<dbReference type="Proteomes" id="UP001628179">
    <property type="component" value="Unassembled WGS sequence"/>
</dbReference>
<feature type="signal peptide" evidence="2">
    <location>
        <begin position="1"/>
        <end position="26"/>
    </location>
</feature>
<keyword evidence="2" id="KW-0732">Signal</keyword>
<evidence type="ECO:0000256" key="1">
    <source>
        <dbReference type="SAM" id="MobiDB-lite"/>
    </source>
</evidence>
<sequence length="244" mass="25592">MVFTNHIRLVLIGATLVLSFIGQVQSTSDFQFSSCVQNCIRSSGCRPNNARCMCRAARSLLLDSVITCLYFNCKSDLVDFEDLFLEPIEEGCEDRGRDIPRSKLEYAESLASSYISKLPRPTTTAAAPKPTSTTAKATTTPKPTIPSTTAKTAPSSTSAVEQDDDGGSTSTADRPAPTTSAASPPPPPPAATQPSSSASPSPPPGTPPFGDTNPFAVPSSAGSKTGVFSSLLALTMIVAMIVWR</sequence>
<keyword evidence="4" id="KW-1185">Reference proteome</keyword>
<evidence type="ECO:0000313" key="3">
    <source>
        <dbReference type="EMBL" id="GAB1311212.1"/>
    </source>
</evidence>
<evidence type="ECO:0000256" key="2">
    <source>
        <dbReference type="SAM" id="SignalP"/>
    </source>
</evidence>
<feature type="region of interest" description="Disordered" evidence="1">
    <location>
        <begin position="117"/>
        <end position="224"/>
    </location>
</feature>
<evidence type="ECO:0000313" key="4">
    <source>
        <dbReference type="Proteomes" id="UP001628179"/>
    </source>
</evidence>
<feature type="compositionally biased region" description="Low complexity" evidence="1">
    <location>
        <begin position="121"/>
        <end position="159"/>
    </location>
</feature>
<dbReference type="RefSeq" id="XP_070912945.1">
    <property type="nucleotide sequence ID" value="XM_071056844.1"/>
</dbReference>
<comment type="caution">
    <text evidence="3">The sequence shown here is derived from an EMBL/GenBank/DDBJ whole genome shotgun (WGS) entry which is preliminary data.</text>
</comment>
<feature type="compositionally biased region" description="Low complexity" evidence="1">
    <location>
        <begin position="168"/>
        <end position="182"/>
    </location>
</feature>
<feature type="chain" id="PRO_5046382529" evidence="2">
    <location>
        <begin position="27"/>
        <end position="244"/>
    </location>
</feature>
<gene>
    <name evidence="3" type="ORF">MFIFM68171_01422</name>
</gene>
<organism evidence="3 4">
    <name type="scientific">Madurella fahalii</name>
    <dbReference type="NCBI Taxonomy" id="1157608"/>
    <lineage>
        <taxon>Eukaryota</taxon>
        <taxon>Fungi</taxon>
        <taxon>Dikarya</taxon>
        <taxon>Ascomycota</taxon>
        <taxon>Pezizomycotina</taxon>
        <taxon>Sordariomycetes</taxon>
        <taxon>Sordariomycetidae</taxon>
        <taxon>Sordariales</taxon>
        <taxon>Sordariales incertae sedis</taxon>
        <taxon>Madurella</taxon>
    </lineage>
</organism>
<accession>A0ABQ0G0C1</accession>
<reference evidence="3 4" key="1">
    <citation type="submission" date="2024-09" db="EMBL/GenBank/DDBJ databases">
        <title>Itraconazole resistance in Madurella fahalii resulting from another homologue of gene encoding cytochrome P450 14-alpha sterol demethylase (CYP51).</title>
        <authorList>
            <person name="Yoshioka I."/>
            <person name="Fahal A.H."/>
            <person name="Kaneko S."/>
            <person name="Yaguchi T."/>
        </authorList>
    </citation>
    <scope>NUCLEOTIDE SEQUENCE [LARGE SCALE GENOMIC DNA]</scope>
    <source>
        <strain evidence="3 4">IFM 68171</strain>
    </source>
</reference>
<proteinExistence type="predicted"/>
<dbReference type="EMBL" id="BAAFSV010000001">
    <property type="protein sequence ID" value="GAB1311212.1"/>
    <property type="molecule type" value="Genomic_DNA"/>
</dbReference>
<name>A0ABQ0G0C1_9PEZI</name>
<dbReference type="GeneID" id="98172167"/>
<protein>
    <submittedName>
        <fullName evidence="3">Extracellular membrane protein CFEM domain-containing protein</fullName>
    </submittedName>
</protein>